<protein>
    <recommendedName>
        <fullName evidence="2">Phytase-like domain-containing protein</fullName>
    </recommendedName>
</protein>
<gene>
    <name evidence="3" type="ORF">THAOC_19004</name>
</gene>
<proteinExistence type="predicted"/>
<dbReference type="Proteomes" id="UP000266841">
    <property type="component" value="Unassembled WGS sequence"/>
</dbReference>
<dbReference type="EMBL" id="AGNL01020864">
    <property type="protein sequence ID" value="EJK60607.1"/>
    <property type="molecule type" value="Genomic_DNA"/>
</dbReference>
<reference evidence="3 4" key="1">
    <citation type="journal article" date="2012" name="Genome Biol.">
        <title>Genome and low-iron response of an oceanic diatom adapted to chronic iron limitation.</title>
        <authorList>
            <person name="Lommer M."/>
            <person name="Specht M."/>
            <person name="Roy A.S."/>
            <person name="Kraemer L."/>
            <person name="Andreson R."/>
            <person name="Gutowska M.A."/>
            <person name="Wolf J."/>
            <person name="Bergner S.V."/>
            <person name="Schilhabel M.B."/>
            <person name="Klostermeier U.C."/>
            <person name="Beiko R.G."/>
            <person name="Rosenstiel P."/>
            <person name="Hippler M."/>
            <person name="Laroche J."/>
        </authorList>
    </citation>
    <scope>NUCLEOTIDE SEQUENCE [LARGE SCALE GENOMIC DNA]</scope>
    <source>
        <strain evidence="3 4">CCMP1005</strain>
    </source>
</reference>
<feature type="domain" description="Phytase-like" evidence="2">
    <location>
        <begin position="38"/>
        <end position="265"/>
    </location>
</feature>
<dbReference type="eggNOG" id="ENOG502SIDT">
    <property type="taxonomic scope" value="Eukaryota"/>
</dbReference>
<feature type="region of interest" description="Disordered" evidence="1">
    <location>
        <begin position="264"/>
        <end position="284"/>
    </location>
</feature>
<dbReference type="AlphaFoldDB" id="K0SQI3"/>
<dbReference type="OrthoDB" id="425936at2759"/>
<evidence type="ECO:0000313" key="3">
    <source>
        <dbReference type="EMBL" id="EJK60607.1"/>
    </source>
</evidence>
<name>K0SQI3_THAOC</name>
<accession>K0SQI3</accession>
<comment type="caution">
    <text evidence="3">The sequence shown here is derived from an EMBL/GenBank/DDBJ whole genome shotgun (WGS) entry which is preliminary data.</text>
</comment>
<evidence type="ECO:0000256" key="1">
    <source>
        <dbReference type="SAM" id="MobiDB-lite"/>
    </source>
</evidence>
<dbReference type="InterPro" id="IPR027372">
    <property type="entry name" value="Phytase-like_dom"/>
</dbReference>
<dbReference type="Pfam" id="PF13449">
    <property type="entry name" value="Phytase-like"/>
    <property type="match status" value="1"/>
</dbReference>
<sequence length="284" mass="31456">MDTGNVLASVECSETRIVDDIDNDFSCDDLQALINDDKTVNLDLEGIVAVDDGFWLVHEGRGTIDEEKRPIESINLLIHVNYVGVITRVLTLPAEVNEMQLRFGFEGVASYGDYIVVAHQRAWGDEDHPRISFYNDATNAWFHVFYPLDSPESQNGGWVGIGDIHHVGEGEFIVLERDNQGGPDAAIKKIYSFDITNLELILTKTLVHDILEDVSSKIGGEFGFFLFGIVHVSSDLTRSPTALAFEKVEGLTISHGNVWISTDNDGADDNSGETQLQNLGDLWE</sequence>
<evidence type="ECO:0000259" key="2">
    <source>
        <dbReference type="Pfam" id="PF13449"/>
    </source>
</evidence>
<keyword evidence="4" id="KW-1185">Reference proteome</keyword>
<organism evidence="3 4">
    <name type="scientific">Thalassiosira oceanica</name>
    <name type="common">Marine diatom</name>
    <dbReference type="NCBI Taxonomy" id="159749"/>
    <lineage>
        <taxon>Eukaryota</taxon>
        <taxon>Sar</taxon>
        <taxon>Stramenopiles</taxon>
        <taxon>Ochrophyta</taxon>
        <taxon>Bacillariophyta</taxon>
        <taxon>Coscinodiscophyceae</taxon>
        <taxon>Thalassiosirophycidae</taxon>
        <taxon>Thalassiosirales</taxon>
        <taxon>Thalassiosiraceae</taxon>
        <taxon>Thalassiosira</taxon>
    </lineage>
</organism>
<evidence type="ECO:0000313" key="4">
    <source>
        <dbReference type="Proteomes" id="UP000266841"/>
    </source>
</evidence>